<feature type="region of interest" description="Disordered" evidence="1">
    <location>
        <begin position="29"/>
        <end position="151"/>
    </location>
</feature>
<evidence type="ECO:0000313" key="3">
    <source>
        <dbReference type="Proteomes" id="UP000823388"/>
    </source>
</evidence>
<gene>
    <name evidence="2" type="ORF">PVAP13_3NG078001</name>
</gene>
<dbReference type="Proteomes" id="UP000823388">
    <property type="component" value="Chromosome 3N"/>
</dbReference>
<sequence>MYTVQVQIRIHEAAAKNFLVHQEHHAAAGAGLQRGQGGLTHRTASRKGHGVDMQPRGVGRDESICSCPPRAPRCQHQQQQQAPSSGGRPPADKEDEDHSSADGDLQRMAAGRGLAVLEQEQQRPGGLRSNTRANLQMPSSLTVEEDVKPATRWSSSPLIWERHGFWQQ</sequence>
<comment type="caution">
    <text evidence="2">The sequence shown here is derived from an EMBL/GenBank/DDBJ whole genome shotgun (WGS) entry which is preliminary data.</text>
</comment>
<reference evidence="2" key="1">
    <citation type="submission" date="2020-05" db="EMBL/GenBank/DDBJ databases">
        <title>WGS assembly of Panicum virgatum.</title>
        <authorList>
            <person name="Lovell J.T."/>
            <person name="Jenkins J."/>
            <person name="Shu S."/>
            <person name="Juenger T.E."/>
            <person name="Schmutz J."/>
        </authorList>
    </citation>
    <scope>NUCLEOTIDE SEQUENCE</scope>
    <source>
        <strain evidence="2">AP13</strain>
    </source>
</reference>
<organism evidence="2 3">
    <name type="scientific">Panicum virgatum</name>
    <name type="common">Blackwell switchgrass</name>
    <dbReference type="NCBI Taxonomy" id="38727"/>
    <lineage>
        <taxon>Eukaryota</taxon>
        <taxon>Viridiplantae</taxon>
        <taxon>Streptophyta</taxon>
        <taxon>Embryophyta</taxon>
        <taxon>Tracheophyta</taxon>
        <taxon>Spermatophyta</taxon>
        <taxon>Magnoliopsida</taxon>
        <taxon>Liliopsida</taxon>
        <taxon>Poales</taxon>
        <taxon>Poaceae</taxon>
        <taxon>PACMAD clade</taxon>
        <taxon>Panicoideae</taxon>
        <taxon>Panicodae</taxon>
        <taxon>Paniceae</taxon>
        <taxon>Panicinae</taxon>
        <taxon>Panicum</taxon>
        <taxon>Panicum sect. Hiantes</taxon>
    </lineage>
</organism>
<proteinExistence type="predicted"/>
<accession>A0A8T0U4H9</accession>
<keyword evidence="3" id="KW-1185">Reference proteome</keyword>
<evidence type="ECO:0000313" key="2">
    <source>
        <dbReference type="EMBL" id="KAG2619522.1"/>
    </source>
</evidence>
<dbReference type="AlphaFoldDB" id="A0A8T0U4H9"/>
<feature type="compositionally biased region" description="Basic and acidic residues" evidence="1">
    <location>
        <begin position="90"/>
        <end position="105"/>
    </location>
</feature>
<evidence type="ECO:0000256" key="1">
    <source>
        <dbReference type="SAM" id="MobiDB-lite"/>
    </source>
</evidence>
<name>A0A8T0U4H9_PANVG</name>
<protein>
    <submittedName>
        <fullName evidence="2">Uncharacterized protein</fullName>
    </submittedName>
</protein>
<dbReference type="EMBL" id="CM029042">
    <property type="protein sequence ID" value="KAG2619522.1"/>
    <property type="molecule type" value="Genomic_DNA"/>
</dbReference>
<feature type="compositionally biased region" description="Low complexity" evidence="1">
    <location>
        <begin position="72"/>
        <end position="89"/>
    </location>
</feature>
<feature type="compositionally biased region" description="Polar residues" evidence="1">
    <location>
        <begin position="128"/>
        <end position="142"/>
    </location>
</feature>